<gene>
    <name evidence="13" type="ordered locus">Alvin_0208</name>
</gene>
<dbReference type="RefSeq" id="WP_012969451.1">
    <property type="nucleotide sequence ID" value="NC_013851.1"/>
</dbReference>
<keyword evidence="14" id="KW-1185">Reference proteome</keyword>
<dbReference type="KEGG" id="alv:Alvin_0208"/>
<reference evidence="13 14" key="1">
    <citation type="journal article" date="2011" name="Stand. Genomic Sci.">
        <title>Complete genome sequence of Allochromatium vinosum DSM 180(T).</title>
        <authorList>
            <person name="Weissgerber T."/>
            <person name="Zigann R."/>
            <person name="Bruce D."/>
            <person name="Chang Y.J."/>
            <person name="Detter J.C."/>
            <person name="Han C."/>
            <person name="Hauser L."/>
            <person name="Jeffries C.D."/>
            <person name="Land M."/>
            <person name="Munk A.C."/>
            <person name="Tapia R."/>
            <person name="Dahl C."/>
        </authorList>
    </citation>
    <scope>NUCLEOTIDE SEQUENCE [LARGE SCALE GENOMIC DNA]</scope>
    <source>
        <strain evidence="14">ATCC 17899 / DSM 180 / NBRC 103801 / NCIMB 10441 / D</strain>
    </source>
</reference>
<sequence length="264" mass="29871">MSSTGIRSPWQVTWSVWHALFMREVLARTMGNRLGWFWMLAEPVAFIAIMVGIREMMGRMRLVTGAEFIPWLIVGITAFFLFRESFTRSLTAIEANQALFAYRQVKPIDPVLVRSTMEAVLKSVVLLILMVIGVLLGMDVLPDDPLGALFLWCSIWLLGVGGAMVMSVVVRLVPDTQHVVAMLMLPMFILSGAIFPIQTMPHSIQVYLLYNPMLHGVELLRLEFFPGYTAISGVSLDYLWHWSLTMLALGLALHRRFESRLKAQ</sequence>
<dbReference type="Pfam" id="PF01061">
    <property type="entry name" value="ABC2_membrane"/>
    <property type="match status" value="1"/>
</dbReference>
<evidence type="ECO:0000256" key="6">
    <source>
        <dbReference type="ARBA" id="ARBA00022692"/>
    </source>
</evidence>
<evidence type="ECO:0000259" key="12">
    <source>
        <dbReference type="PROSITE" id="PS51012"/>
    </source>
</evidence>
<accession>D3RMB7</accession>
<protein>
    <recommendedName>
        <fullName evidence="11">Transport permease protein</fullName>
    </recommendedName>
</protein>
<organism evidence="13 14">
    <name type="scientific">Allochromatium vinosum (strain ATCC 17899 / DSM 180 / NBRC 103801 / NCIMB 10441 / D)</name>
    <name type="common">Chromatium vinosum</name>
    <dbReference type="NCBI Taxonomy" id="572477"/>
    <lineage>
        <taxon>Bacteria</taxon>
        <taxon>Pseudomonadati</taxon>
        <taxon>Pseudomonadota</taxon>
        <taxon>Gammaproteobacteria</taxon>
        <taxon>Chromatiales</taxon>
        <taxon>Chromatiaceae</taxon>
        <taxon>Allochromatium</taxon>
    </lineage>
</organism>
<evidence type="ECO:0000256" key="3">
    <source>
        <dbReference type="ARBA" id="ARBA00022448"/>
    </source>
</evidence>
<dbReference type="PROSITE" id="PS51012">
    <property type="entry name" value="ABC_TM2"/>
    <property type="match status" value="1"/>
</dbReference>
<feature type="transmembrane region" description="Helical" evidence="11">
    <location>
        <begin position="35"/>
        <end position="53"/>
    </location>
</feature>
<proteinExistence type="inferred from homology"/>
<evidence type="ECO:0000313" key="14">
    <source>
        <dbReference type="Proteomes" id="UP000001441"/>
    </source>
</evidence>
<comment type="similarity">
    <text evidence="2 11">Belongs to the ABC-2 integral membrane protein family.</text>
</comment>
<evidence type="ECO:0000256" key="4">
    <source>
        <dbReference type="ARBA" id="ARBA00022475"/>
    </source>
</evidence>
<feature type="transmembrane region" description="Helical" evidence="11">
    <location>
        <begin position="119"/>
        <end position="137"/>
    </location>
</feature>
<dbReference type="EMBL" id="CP001896">
    <property type="protein sequence ID" value="ADC61175.1"/>
    <property type="molecule type" value="Genomic_DNA"/>
</dbReference>
<evidence type="ECO:0000256" key="2">
    <source>
        <dbReference type="ARBA" id="ARBA00007783"/>
    </source>
</evidence>
<evidence type="ECO:0000256" key="9">
    <source>
        <dbReference type="ARBA" id="ARBA00023047"/>
    </source>
</evidence>
<dbReference type="InterPro" id="IPR047817">
    <property type="entry name" value="ABC2_TM_bact-type"/>
</dbReference>
<keyword evidence="7" id="KW-0972">Capsule biogenesis/degradation</keyword>
<feature type="transmembrane region" description="Helical" evidence="11">
    <location>
        <begin position="65"/>
        <end position="82"/>
    </location>
</feature>
<feature type="transmembrane region" description="Helical" evidence="11">
    <location>
        <begin position="238"/>
        <end position="254"/>
    </location>
</feature>
<dbReference type="AlphaFoldDB" id="D3RMB7"/>
<dbReference type="PANTHER" id="PTHR30413:SF10">
    <property type="entry name" value="CAPSULE POLYSACCHARIDE EXPORT INNER-MEMBRANE PROTEIN CTRC"/>
    <property type="match status" value="1"/>
</dbReference>
<evidence type="ECO:0000256" key="8">
    <source>
        <dbReference type="ARBA" id="ARBA00022989"/>
    </source>
</evidence>
<dbReference type="InterPro" id="IPR000412">
    <property type="entry name" value="ABC_2_transport"/>
</dbReference>
<keyword evidence="3 11" id="KW-0813">Transport</keyword>
<keyword evidence="4 11" id="KW-1003">Cell membrane</keyword>
<dbReference type="eggNOG" id="COG1682">
    <property type="taxonomic scope" value="Bacteria"/>
</dbReference>
<dbReference type="GO" id="GO:0015774">
    <property type="term" value="P:polysaccharide transport"/>
    <property type="evidence" value="ECO:0007669"/>
    <property type="project" value="UniProtKB-KW"/>
</dbReference>
<dbReference type="HOGENOM" id="CLU_060703_5_1_6"/>
<keyword evidence="6 11" id="KW-0812">Transmembrane</keyword>
<feature type="domain" description="ABC transmembrane type-2" evidence="12">
    <location>
        <begin position="34"/>
        <end position="257"/>
    </location>
</feature>
<dbReference type="GO" id="GO:0140359">
    <property type="term" value="F:ABC-type transporter activity"/>
    <property type="evidence" value="ECO:0007669"/>
    <property type="project" value="InterPro"/>
</dbReference>
<feature type="transmembrane region" description="Helical" evidence="11">
    <location>
        <begin position="149"/>
        <end position="170"/>
    </location>
</feature>
<evidence type="ECO:0000256" key="10">
    <source>
        <dbReference type="ARBA" id="ARBA00023136"/>
    </source>
</evidence>
<feature type="transmembrane region" description="Helical" evidence="11">
    <location>
        <begin position="176"/>
        <end position="195"/>
    </location>
</feature>
<keyword evidence="9" id="KW-0625">Polysaccharide transport</keyword>
<dbReference type="InterPro" id="IPR013525">
    <property type="entry name" value="ABC2_TM"/>
</dbReference>
<keyword evidence="5" id="KW-0762">Sugar transport</keyword>
<dbReference type="PANTHER" id="PTHR30413">
    <property type="entry name" value="INNER MEMBRANE TRANSPORT PERMEASE"/>
    <property type="match status" value="1"/>
</dbReference>
<dbReference type="GO" id="GO:0015920">
    <property type="term" value="P:lipopolysaccharide transport"/>
    <property type="evidence" value="ECO:0007669"/>
    <property type="project" value="TreeGrafter"/>
</dbReference>
<dbReference type="PIRSF" id="PIRSF006648">
    <property type="entry name" value="DrrB"/>
    <property type="match status" value="1"/>
</dbReference>
<comment type="subcellular location">
    <subcellularLocation>
        <location evidence="11">Cell inner membrane</location>
        <topology evidence="11">Multi-pass membrane protein</topology>
    </subcellularLocation>
    <subcellularLocation>
        <location evidence="1">Cell membrane</location>
        <topology evidence="1">Multi-pass membrane protein</topology>
    </subcellularLocation>
</comment>
<dbReference type="Proteomes" id="UP000001441">
    <property type="component" value="Chromosome"/>
</dbReference>
<evidence type="ECO:0000256" key="7">
    <source>
        <dbReference type="ARBA" id="ARBA00022903"/>
    </source>
</evidence>
<keyword evidence="10 11" id="KW-0472">Membrane</keyword>
<evidence type="ECO:0000313" key="13">
    <source>
        <dbReference type="EMBL" id="ADC61175.1"/>
    </source>
</evidence>
<evidence type="ECO:0000256" key="5">
    <source>
        <dbReference type="ARBA" id="ARBA00022597"/>
    </source>
</evidence>
<dbReference type="GO" id="GO:0043190">
    <property type="term" value="C:ATP-binding cassette (ABC) transporter complex"/>
    <property type="evidence" value="ECO:0007669"/>
    <property type="project" value="InterPro"/>
</dbReference>
<dbReference type="PRINTS" id="PR00164">
    <property type="entry name" value="ABC2TRNSPORT"/>
</dbReference>
<evidence type="ECO:0000256" key="1">
    <source>
        <dbReference type="ARBA" id="ARBA00004651"/>
    </source>
</evidence>
<name>D3RMB7_ALLVD</name>
<dbReference type="STRING" id="572477.Alvin_0208"/>
<evidence type="ECO:0000256" key="11">
    <source>
        <dbReference type="RuleBase" id="RU361157"/>
    </source>
</evidence>
<keyword evidence="8 11" id="KW-1133">Transmembrane helix</keyword>